<reference evidence="5" key="1">
    <citation type="submission" date="2016-06" db="EMBL/GenBank/DDBJ databases">
        <title>Parallel loss of symbiosis genes in relatives of nitrogen-fixing non-legume Parasponia.</title>
        <authorList>
            <person name="Van Velzen R."/>
            <person name="Holmer R."/>
            <person name="Bu F."/>
            <person name="Rutten L."/>
            <person name="Van Zeijl A."/>
            <person name="Liu W."/>
            <person name="Santuari L."/>
            <person name="Cao Q."/>
            <person name="Sharma T."/>
            <person name="Shen D."/>
            <person name="Roswanjaya Y."/>
            <person name="Wardhani T."/>
            <person name="Kalhor M.S."/>
            <person name="Jansen J."/>
            <person name="Van den Hoogen J."/>
            <person name="Gungor B."/>
            <person name="Hartog M."/>
            <person name="Hontelez J."/>
            <person name="Verver J."/>
            <person name="Yang W.-C."/>
            <person name="Schijlen E."/>
            <person name="Repin R."/>
            <person name="Schilthuizen M."/>
            <person name="Schranz E."/>
            <person name="Heidstra R."/>
            <person name="Miyata K."/>
            <person name="Fedorova E."/>
            <person name="Kohlen W."/>
            <person name="Bisseling T."/>
            <person name="Smit S."/>
            <person name="Geurts R."/>
        </authorList>
    </citation>
    <scope>NUCLEOTIDE SEQUENCE [LARGE SCALE GENOMIC DNA]</scope>
    <source>
        <strain evidence="5">cv. WU1-14</strain>
    </source>
</reference>
<evidence type="ECO:0000256" key="3">
    <source>
        <dbReference type="ARBA" id="ARBA00022963"/>
    </source>
</evidence>
<dbReference type="PROSITE" id="PS51257">
    <property type="entry name" value="PROKAR_LIPOPROTEIN"/>
    <property type="match status" value="1"/>
</dbReference>
<evidence type="ECO:0000256" key="1">
    <source>
        <dbReference type="ARBA" id="ARBA00008668"/>
    </source>
</evidence>
<keyword evidence="2 4" id="KW-0378">Hydrolase</keyword>
<dbReference type="STRING" id="3476.A0A2P5CDS5"/>
<keyword evidence="3" id="KW-0443">Lipid metabolism</keyword>
<dbReference type="AlphaFoldDB" id="A0A2P5CDS5"/>
<comment type="caution">
    <text evidence="4">The sequence shown here is derived from an EMBL/GenBank/DDBJ whole genome shotgun (WGS) entry which is preliminary data.</text>
</comment>
<evidence type="ECO:0000313" key="5">
    <source>
        <dbReference type="Proteomes" id="UP000237105"/>
    </source>
</evidence>
<sequence>MKRFKEQRELLVLDNNVVRFFFFLVMGLLSCTGAHGEITPVVLPGMRRNVSALYVLGDSSVDCGSNTLFYPQLHRNLSLIPCNGSNGNLLPHLLADKMGLPYTLSFYNQNGSVRDLLRGLNFGSAQATIMNPGSQGYQSLNQQLRQVFETIELLQLQLSPDRVIRFIRSSVFYLSFGKDDYINLFLSSSSSSGATPTYSSREFAHILVSEMVHVVRSLHDLKIRKIICQGILPLGCTPRMTLESFDFAAGEDNGGGCWDRINSLVLEYNIMLEEKIIELNVEMPDAHVLFCDVYQGIKAIIANPERYGFEDVKSACCGLGLYGATIGCLSMEMACNNTASHVWWDLYNPTRGVNSLLADSAWSGHPFSGLCRPMDIQDLLT</sequence>
<protein>
    <submittedName>
        <fullName evidence="4">SGNH hydrolase-type esterase domain containing protein</fullName>
    </submittedName>
</protein>
<dbReference type="PANTHER" id="PTHR45648:SF7">
    <property type="entry name" value="OS12G0126100 PROTEIN"/>
    <property type="match status" value="1"/>
</dbReference>
<dbReference type="EMBL" id="JXTB01000142">
    <property type="protein sequence ID" value="PON59188.1"/>
    <property type="molecule type" value="Genomic_DNA"/>
</dbReference>
<dbReference type="GO" id="GO:0016788">
    <property type="term" value="F:hydrolase activity, acting on ester bonds"/>
    <property type="evidence" value="ECO:0007669"/>
    <property type="project" value="InterPro"/>
</dbReference>
<dbReference type="InterPro" id="IPR036514">
    <property type="entry name" value="SGNH_hydro_sf"/>
</dbReference>
<dbReference type="InterPro" id="IPR051058">
    <property type="entry name" value="GDSL_Est/Lipase"/>
</dbReference>
<organism evidence="4 5">
    <name type="scientific">Parasponia andersonii</name>
    <name type="common">Sponia andersonii</name>
    <dbReference type="NCBI Taxonomy" id="3476"/>
    <lineage>
        <taxon>Eukaryota</taxon>
        <taxon>Viridiplantae</taxon>
        <taxon>Streptophyta</taxon>
        <taxon>Embryophyta</taxon>
        <taxon>Tracheophyta</taxon>
        <taxon>Spermatophyta</taxon>
        <taxon>Magnoliopsida</taxon>
        <taxon>eudicotyledons</taxon>
        <taxon>Gunneridae</taxon>
        <taxon>Pentapetalae</taxon>
        <taxon>rosids</taxon>
        <taxon>fabids</taxon>
        <taxon>Rosales</taxon>
        <taxon>Cannabaceae</taxon>
        <taxon>Parasponia</taxon>
    </lineage>
</organism>
<keyword evidence="3" id="KW-0442">Lipid degradation</keyword>
<name>A0A2P5CDS5_PARAD</name>
<keyword evidence="5" id="KW-1185">Reference proteome</keyword>
<proteinExistence type="inferred from homology"/>
<dbReference type="Pfam" id="PF00657">
    <property type="entry name" value="Lipase_GDSL"/>
    <property type="match status" value="1"/>
</dbReference>
<gene>
    <name evidence="4" type="ORF">PanWU01x14_161150</name>
</gene>
<dbReference type="GO" id="GO:0016042">
    <property type="term" value="P:lipid catabolic process"/>
    <property type="evidence" value="ECO:0007669"/>
    <property type="project" value="UniProtKB-KW"/>
</dbReference>
<evidence type="ECO:0000256" key="2">
    <source>
        <dbReference type="ARBA" id="ARBA00022801"/>
    </source>
</evidence>
<accession>A0A2P5CDS5</accession>
<dbReference type="PANTHER" id="PTHR45648">
    <property type="entry name" value="GDSL LIPASE/ACYLHYDROLASE FAMILY PROTEIN (AFU_ORTHOLOGUE AFUA_4G14700)"/>
    <property type="match status" value="1"/>
</dbReference>
<evidence type="ECO:0000313" key="4">
    <source>
        <dbReference type="EMBL" id="PON59188.1"/>
    </source>
</evidence>
<comment type="similarity">
    <text evidence="1">Belongs to the 'GDSL' lipolytic enzyme family.</text>
</comment>
<dbReference type="InterPro" id="IPR001087">
    <property type="entry name" value="GDSL"/>
</dbReference>
<dbReference type="Proteomes" id="UP000237105">
    <property type="component" value="Unassembled WGS sequence"/>
</dbReference>
<dbReference type="Gene3D" id="3.40.50.1110">
    <property type="entry name" value="SGNH hydrolase"/>
    <property type="match status" value="1"/>
</dbReference>
<dbReference type="OrthoDB" id="1600564at2759"/>